<reference evidence="3" key="1">
    <citation type="submission" date="2016-10" db="EMBL/GenBank/DDBJ databases">
        <authorList>
            <person name="Varghese N."/>
            <person name="Submissions S."/>
        </authorList>
    </citation>
    <scope>NUCLEOTIDE SEQUENCE [LARGE SCALE GENOMIC DNA]</scope>
    <source>
        <strain evidence="3">DSM 21580</strain>
    </source>
</reference>
<dbReference type="OrthoDB" id="1259218at2"/>
<dbReference type="Proteomes" id="UP000236738">
    <property type="component" value="Unassembled WGS sequence"/>
</dbReference>
<organism evidence="2 3">
    <name type="scientific">Halpernia humi</name>
    <dbReference type="NCBI Taxonomy" id="493375"/>
    <lineage>
        <taxon>Bacteria</taxon>
        <taxon>Pseudomonadati</taxon>
        <taxon>Bacteroidota</taxon>
        <taxon>Flavobacteriia</taxon>
        <taxon>Flavobacteriales</taxon>
        <taxon>Weeksellaceae</taxon>
        <taxon>Chryseobacterium group</taxon>
        <taxon>Halpernia</taxon>
    </lineage>
</organism>
<dbReference type="AlphaFoldDB" id="A0A1H6ACH5"/>
<proteinExistence type="predicted"/>
<dbReference type="RefSeq" id="WP_103914241.1">
    <property type="nucleotide sequence ID" value="NZ_FNUS01000006.1"/>
</dbReference>
<evidence type="ECO:0000313" key="2">
    <source>
        <dbReference type="EMBL" id="SEG46449.1"/>
    </source>
</evidence>
<accession>A0A1H6ACH5</accession>
<keyword evidence="1" id="KW-0732">Signal</keyword>
<feature type="chain" id="PRO_5009292561" evidence="1">
    <location>
        <begin position="21"/>
        <end position="103"/>
    </location>
</feature>
<gene>
    <name evidence="2" type="ORF">SAMN05421847_2370</name>
</gene>
<protein>
    <submittedName>
        <fullName evidence="2">Uncharacterized protein</fullName>
    </submittedName>
</protein>
<feature type="signal peptide" evidence="1">
    <location>
        <begin position="1"/>
        <end position="20"/>
    </location>
</feature>
<evidence type="ECO:0000256" key="1">
    <source>
        <dbReference type="SAM" id="SignalP"/>
    </source>
</evidence>
<sequence>MKKIILGLILSVGVSGFAVASTIDVKSESLAKSEVLSSIETITKITENISLVSCSHRYYLRIYDCNGGFEDKDLGQFEGSCGGASDGTSFMHRQTLEADCGPQ</sequence>
<keyword evidence="3" id="KW-1185">Reference proteome</keyword>
<evidence type="ECO:0000313" key="3">
    <source>
        <dbReference type="Proteomes" id="UP000236738"/>
    </source>
</evidence>
<name>A0A1H6ACH5_9FLAO</name>
<dbReference type="EMBL" id="FNUS01000006">
    <property type="protein sequence ID" value="SEG46449.1"/>
    <property type="molecule type" value="Genomic_DNA"/>
</dbReference>